<evidence type="ECO:0000259" key="6">
    <source>
        <dbReference type="PROSITE" id="PS50011"/>
    </source>
</evidence>
<feature type="non-terminal residue" evidence="7">
    <location>
        <position position="1"/>
    </location>
</feature>
<accession>A0A6A0AIX9</accession>
<keyword evidence="2" id="KW-0808">Transferase</keyword>
<evidence type="ECO:0000256" key="3">
    <source>
        <dbReference type="ARBA" id="ARBA00022741"/>
    </source>
</evidence>
<dbReference type="Pfam" id="PF00069">
    <property type="entry name" value="Pkinase"/>
    <property type="match status" value="1"/>
</dbReference>
<keyword evidence="3" id="KW-0547">Nucleotide-binding</keyword>
<dbReference type="Gene3D" id="1.10.510.10">
    <property type="entry name" value="Transferase(Phosphotransferase) domain 1"/>
    <property type="match status" value="1"/>
</dbReference>
<feature type="domain" description="Protein kinase" evidence="6">
    <location>
        <begin position="1"/>
        <end position="156"/>
    </location>
</feature>
<dbReference type="InterPro" id="IPR000719">
    <property type="entry name" value="Prot_kinase_dom"/>
</dbReference>
<dbReference type="AlphaFoldDB" id="A0A6A0AIX9"/>
<feature type="non-terminal residue" evidence="7">
    <location>
        <position position="156"/>
    </location>
</feature>
<evidence type="ECO:0000256" key="1">
    <source>
        <dbReference type="ARBA" id="ARBA00022527"/>
    </source>
</evidence>
<keyword evidence="8" id="KW-1185">Reference proteome</keyword>
<evidence type="ECO:0000313" key="7">
    <source>
        <dbReference type="EMBL" id="GFH31787.1"/>
    </source>
</evidence>
<comment type="caution">
    <text evidence="7">The sequence shown here is derived from an EMBL/GenBank/DDBJ whole genome shotgun (WGS) entry which is preliminary data.</text>
</comment>
<dbReference type="PANTHER" id="PTHR11584">
    <property type="entry name" value="SERINE/THREONINE PROTEIN KINASE"/>
    <property type="match status" value="1"/>
</dbReference>
<protein>
    <submittedName>
        <fullName evidence="7">Protein kinase domain-containing protein</fullName>
    </submittedName>
</protein>
<dbReference type="EMBL" id="BLLF01005947">
    <property type="protein sequence ID" value="GFH31787.1"/>
    <property type="molecule type" value="Genomic_DNA"/>
</dbReference>
<dbReference type="GO" id="GO:0005524">
    <property type="term" value="F:ATP binding"/>
    <property type="evidence" value="ECO:0007669"/>
    <property type="project" value="UniProtKB-KW"/>
</dbReference>
<dbReference type="GO" id="GO:0004674">
    <property type="term" value="F:protein serine/threonine kinase activity"/>
    <property type="evidence" value="ECO:0007669"/>
    <property type="project" value="UniProtKB-KW"/>
</dbReference>
<dbReference type="InterPro" id="IPR001245">
    <property type="entry name" value="Ser-Thr/Tyr_kinase_cat_dom"/>
</dbReference>
<evidence type="ECO:0000256" key="5">
    <source>
        <dbReference type="ARBA" id="ARBA00022840"/>
    </source>
</evidence>
<keyword evidence="1" id="KW-0723">Serine/threonine-protein kinase</keyword>
<keyword evidence="4 7" id="KW-0418">Kinase</keyword>
<dbReference type="SUPFAM" id="SSF56112">
    <property type="entry name" value="Protein kinase-like (PK-like)"/>
    <property type="match status" value="1"/>
</dbReference>
<evidence type="ECO:0000256" key="2">
    <source>
        <dbReference type="ARBA" id="ARBA00022679"/>
    </source>
</evidence>
<reference evidence="7 8" key="1">
    <citation type="submission" date="2020-02" db="EMBL/GenBank/DDBJ databases">
        <title>Draft genome sequence of Haematococcus lacustris strain NIES-144.</title>
        <authorList>
            <person name="Morimoto D."/>
            <person name="Nakagawa S."/>
            <person name="Yoshida T."/>
            <person name="Sawayama S."/>
        </authorList>
    </citation>
    <scope>NUCLEOTIDE SEQUENCE [LARGE SCALE GENOMIC DNA]</scope>
    <source>
        <strain evidence="7 8">NIES-144</strain>
    </source>
</reference>
<dbReference type="SMART" id="SM00220">
    <property type="entry name" value="S_TKc"/>
    <property type="match status" value="1"/>
</dbReference>
<proteinExistence type="predicted"/>
<dbReference type="PRINTS" id="PR00109">
    <property type="entry name" value="TYRKINASE"/>
</dbReference>
<dbReference type="InterPro" id="IPR011009">
    <property type="entry name" value="Kinase-like_dom_sf"/>
</dbReference>
<dbReference type="PROSITE" id="PS50011">
    <property type="entry name" value="PROTEIN_KINASE_DOM"/>
    <property type="match status" value="1"/>
</dbReference>
<organism evidence="7 8">
    <name type="scientific">Haematococcus lacustris</name>
    <name type="common">Green alga</name>
    <name type="synonym">Haematococcus pluvialis</name>
    <dbReference type="NCBI Taxonomy" id="44745"/>
    <lineage>
        <taxon>Eukaryota</taxon>
        <taxon>Viridiplantae</taxon>
        <taxon>Chlorophyta</taxon>
        <taxon>core chlorophytes</taxon>
        <taxon>Chlorophyceae</taxon>
        <taxon>CS clade</taxon>
        <taxon>Chlamydomonadales</taxon>
        <taxon>Haematococcaceae</taxon>
        <taxon>Haematococcus</taxon>
    </lineage>
</organism>
<name>A0A6A0AIX9_HAELA</name>
<dbReference type="Proteomes" id="UP000485058">
    <property type="component" value="Unassembled WGS sequence"/>
</dbReference>
<sequence>HCSHTAAHRWPQELELYKQLAHKHVVGYLDHHYEPRSSTLYIFLEYVPGGSISSMLERFGRFSEELVRNYTRQLLLGLEYLHACKVVHRDLKGGNALVTRDGVVKLADFGASKAFQGDTITDGMKSIKGSVFWMAPEVIKGTGYNSKADVWSLGCT</sequence>
<gene>
    <name evidence="7" type="ORF">HaLaN_30899</name>
</gene>
<dbReference type="PANTHER" id="PTHR11584:SF369">
    <property type="entry name" value="MITOGEN-ACTIVATED PROTEIN KINASE KINASE KINASE 19-RELATED"/>
    <property type="match status" value="1"/>
</dbReference>
<keyword evidence="5" id="KW-0067">ATP-binding</keyword>
<evidence type="ECO:0000256" key="4">
    <source>
        <dbReference type="ARBA" id="ARBA00022777"/>
    </source>
</evidence>
<evidence type="ECO:0000313" key="8">
    <source>
        <dbReference type="Proteomes" id="UP000485058"/>
    </source>
</evidence>